<dbReference type="EMBL" id="JAPZBU010000004">
    <property type="protein sequence ID" value="KAJ5408178.1"/>
    <property type="molecule type" value="Genomic_DNA"/>
</dbReference>
<reference evidence="2" key="1">
    <citation type="submission" date="2022-12" db="EMBL/GenBank/DDBJ databases">
        <authorList>
            <person name="Petersen C."/>
        </authorList>
    </citation>
    <scope>NUCLEOTIDE SEQUENCE</scope>
    <source>
        <strain evidence="2">IBT 29677</strain>
    </source>
</reference>
<dbReference type="InterPro" id="IPR029058">
    <property type="entry name" value="AB_hydrolase_fold"/>
</dbReference>
<dbReference type="GO" id="GO:0017000">
    <property type="term" value="P:antibiotic biosynthetic process"/>
    <property type="evidence" value="ECO:0007669"/>
    <property type="project" value="UniProtKB-ARBA"/>
</dbReference>
<gene>
    <name evidence="2" type="ORF">N7509_002061</name>
</gene>
<organism evidence="2 3">
    <name type="scientific">Penicillium cosmopolitanum</name>
    <dbReference type="NCBI Taxonomy" id="1131564"/>
    <lineage>
        <taxon>Eukaryota</taxon>
        <taxon>Fungi</taxon>
        <taxon>Dikarya</taxon>
        <taxon>Ascomycota</taxon>
        <taxon>Pezizomycotina</taxon>
        <taxon>Eurotiomycetes</taxon>
        <taxon>Eurotiomycetidae</taxon>
        <taxon>Eurotiales</taxon>
        <taxon>Aspergillaceae</taxon>
        <taxon>Penicillium</taxon>
    </lineage>
</organism>
<keyword evidence="3" id="KW-1185">Reference proteome</keyword>
<reference evidence="2" key="2">
    <citation type="journal article" date="2023" name="IMA Fungus">
        <title>Comparative genomic study of the Penicillium genus elucidates a diverse pangenome and 15 lateral gene transfer events.</title>
        <authorList>
            <person name="Petersen C."/>
            <person name="Sorensen T."/>
            <person name="Nielsen M.R."/>
            <person name="Sondergaard T.E."/>
            <person name="Sorensen J.L."/>
            <person name="Fitzpatrick D.A."/>
            <person name="Frisvad J.C."/>
            <person name="Nielsen K.L."/>
        </authorList>
    </citation>
    <scope>NUCLEOTIDE SEQUENCE</scope>
    <source>
        <strain evidence="2">IBT 29677</strain>
    </source>
</reference>
<dbReference type="SUPFAM" id="SSF53474">
    <property type="entry name" value="alpha/beta-Hydrolases"/>
    <property type="match status" value="1"/>
</dbReference>
<evidence type="ECO:0000313" key="2">
    <source>
        <dbReference type="EMBL" id="KAJ5408178.1"/>
    </source>
</evidence>
<proteinExistence type="predicted"/>
<evidence type="ECO:0000313" key="3">
    <source>
        <dbReference type="Proteomes" id="UP001147747"/>
    </source>
</evidence>
<protein>
    <recommendedName>
        <fullName evidence="1">Alpha/beta hydrolase fold-3 domain-containing protein</fullName>
    </recommendedName>
</protein>
<dbReference type="Pfam" id="PF07859">
    <property type="entry name" value="Abhydrolase_3"/>
    <property type="match status" value="1"/>
</dbReference>
<sequence>MPKAHGLLSDEWREQLLSLEQNGNAPFLTQGSLAQIEEAYGAPADDLRISYLLNEDHGRLPTRAYFQICGLDLLRDETFLWEKLLAKHSGTQSKIDLYSGLPHGFWRFLHSKASSDWLDDLIEGFRLLLLANEGSRVAEEAKLNVKGL</sequence>
<name>A0A9X0BCZ8_9EURO</name>
<dbReference type="GeneID" id="81365678"/>
<dbReference type="InterPro" id="IPR013094">
    <property type="entry name" value="AB_hydrolase_3"/>
</dbReference>
<dbReference type="GO" id="GO:0016787">
    <property type="term" value="F:hydrolase activity"/>
    <property type="evidence" value="ECO:0007669"/>
    <property type="project" value="InterPro"/>
</dbReference>
<dbReference type="RefSeq" id="XP_056492493.1">
    <property type="nucleotide sequence ID" value="XM_056626698.1"/>
</dbReference>
<dbReference type="AlphaFoldDB" id="A0A9X0BCZ8"/>
<dbReference type="OrthoDB" id="408631at2759"/>
<dbReference type="Proteomes" id="UP001147747">
    <property type="component" value="Unassembled WGS sequence"/>
</dbReference>
<accession>A0A9X0BCZ8</accession>
<feature type="domain" description="Alpha/beta hydrolase fold-3" evidence="1">
    <location>
        <begin position="20"/>
        <end position="106"/>
    </location>
</feature>
<comment type="caution">
    <text evidence="2">The sequence shown here is derived from an EMBL/GenBank/DDBJ whole genome shotgun (WGS) entry which is preliminary data.</text>
</comment>
<evidence type="ECO:0000259" key="1">
    <source>
        <dbReference type="Pfam" id="PF07859"/>
    </source>
</evidence>
<dbReference type="GO" id="GO:0072330">
    <property type="term" value="P:monocarboxylic acid biosynthetic process"/>
    <property type="evidence" value="ECO:0007669"/>
    <property type="project" value="UniProtKB-ARBA"/>
</dbReference>
<dbReference type="Gene3D" id="3.40.50.1820">
    <property type="entry name" value="alpha/beta hydrolase"/>
    <property type="match status" value="1"/>
</dbReference>